<dbReference type="InterPro" id="IPR001171">
    <property type="entry name" value="ERG24_DHCR-like"/>
</dbReference>
<feature type="transmembrane region" description="Helical" evidence="6">
    <location>
        <begin position="170"/>
        <end position="191"/>
    </location>
</feature>
<keyword evidence="8" id="KW-1185">Reference proteome</keyword>
<dbReference type="eggNOG" id="KOG1435">
    <property type="taxonomic scope" value="Eukaryota"/>
</dbReference>
<evidence type="ECO:0000256" key="1">
    <source>
        <dbReference type="ARBA" id="ARBA00004141"/>
    </source>
</evidence>
<dbReference type="Proteomes" id="UP000006757">
    <property type="component" value="Unassembled WGS sequence"/>
</dbReference>
<keyword evidence="5 6" id="KW-0472">Membrane</keyword>
<sequence length="442" mass="49672">MPEGEVTTTITATTHVTLQPTVPKTYDELNPRSKPTEFCGPLGTLAVTIGTPLTAYFLYYACNEVTGCGLPTSSSQWDAILNGWRNFPSVAGRLWDTKAALVYLGWYMWCVGCWWLLPGEWIEGTLIRDGTRKRYKMNGTWTLVLTLGVVVGILMSPGGIERFTYLYDHWVPLLTASLVMATAQALWVYFWSFKSGELLALGGNSGIFCYDFFIGRPLNPTFPGFPSFDIKTFNEVRPGIIGWLLLLISCACEQYVRNGRVTDSMWLVLAFEGWYVADCQLNEPSILNQMDITTDGFGFMLSFGDLTWVPFTYSLQARYLAWHPVTLGPAACALVTAVELAGLYIFRVSNNEKSDFRAGRNPKNLKYMDTKRGTKLLTSGMVGTIPPPQLSRRLAHGVGVVSPDWTRDPPHMRDDEACQEKYGADWDRYTKLVPYKIIPYVY</sequence>
<dbReference type="InParanoid" id="K1VD87"/>
<dbReference type="Pfam" id="PF01222">
    <property type="entry name" value="ERG4_ERG24"/>
    <property type="match status" value="2"/>
</dbReference>
<evidence type="ECO:0000313" key="7">
    <source>
        <dbReference type="EMBL" id="EKC98745.1"/>
    </source>
</evidence>
<evidence type="ECO:0000256" key="2">
    <source>
        <dbReference type="ARBA" id="ARBA00005402"/>
    </source>
</evidence>
<proteinExistence type="inferred from homology"/>
<dbReference type="GO" id="GO:0005789">
    <property type="term" value="C:endoplasmic reticulum membrane"/>
    <property type="evidence" value="ECO:0007669"/>
    <property type="project" value="TreeGrafter"/>
</dbReference>
<accession>K1VD87</accession>
<comment type="subcellular location">
    <subcellularLocation>
        <location evidence="1">Membrane</location>
        <topology evidence="1">Multi-pass membrane protein</topology>
    </subcellularLocation>
</comment>
<dbReference type="GO" id="GO:0050613">
    <property type="term" value="F:Delta14-sterol reductase activity"/>
    <property type="evidence" value="ECO:0007669"/>
    <property type="project" value="TreeGrafter"/>
</dbReference>
<dbReference type="HOGENOM" id="CLU_015631_0_3_1"/>
<dbReference type="OrthoDB" id="10262235at2759"/>
<protein>
    <submittedName>
        <fullName evidence="7">C-14 sterol reductase</fullName>
    </submittedName>
</protein>
<feature type="transmembrane region" description="Helical" evidence="6">
    <location>
        <begin position="198"/>
        <end position="218"/>
    </location>
</feature>
<name>K1VD87_TRIAC</name>
<dbReference type="PANTHER" id="PTHR21257">
    <property type="entry name" value="DELTA(14)-STEROL REDUCTASE"/>
    <property type="match status" value="1"/>
</dbReference>
<reference evidence="7 8" key="1">
    <citation type="journal article" date="2012" name="Eukaryot. Cell">
        <title>Genome sequence of the Trichosporon asahii environmental strain CBS 8904.</title>
        <authorList>
            <person name="Yang R.Y."/>
            <person name="Li H.T."/>
            <person name="Zhu H."/>
            <person name="Zhou G.P."/>
            <person name="Wang M."/>
            <person name="Wang L."/>
        </authorList>
    </citation>
    <scope>NUCLEOTIDE SEQUENCE [LARGE SCALE GENOMIC DNA]</scope>
    <source>
        <strain evidence="7 8">CBS 8904</strain>
    </source>
</reference>
<feature type="transmembrane region" description="Helical" evidence="6">
    <location>
        <begin position="100"/>
        <end position="117"/>
    </location>
</feature>
<evidence type="ECO:0000256" key="3">
    <source>
        <dbReference type="ARBA" id="ARBA00022692"/>
    </source>
</evidence>
<evidence type="ECO:0000256" key="4">
    <source>
        <dbReference type="ARBA" id="ARBA00022989"/>
    </source>
</evidence>
<organism evidence="7 8">
    <name type="scientific">Trichosporon asahii var. asahii (strain CBS 8904)</name>
    <name type="common">Yeast</name>
    <dbReference type="NCBI Taxonomy" id="1220162"/>
    <lineage>
        <taxon>Eukaryota</taxon>
        <taxon>Fungi</taxon>
        <taxon>Dikarya</taxon>
        <taxon>Basidiomycota</taxon>
        <taxon>Agaricomycotina</taxon>
        <taxon>Tremellomycetes</taxon>
        <taxon>Trichosporonales</taxon>
        <taxon>Trichosporonaceae</taxon>
        <taxon>Trichosporon</taxon>
    </lineage>
</organism>
<gene>
    <name evidence="7" type="ORF">A1Q2_06977</name>
</gene>
<dbReference type="STRING" id="1220162.K1VD87"/>
<comment type="similarity">
    <text evidence="2">Belongs to the ERG4/ERG24 family.</text>
</comment>
<comment type="caution">
    <text evidence="7">The sequence shown here is derived from an EMBL/GenBank/DDBJ whole genome shotgun (WGS) entry which is preliminary data.</text>
</comment>
<dbReference type="PANTHER" id="PTHR21257:SF52">
    <property type="entry name" value="DELTA(14)-STEROL REDUCTASE TM7SF2"/>
    <property type="match status" value="1"/>
</dbReference>
<evidence type="ECO:0000313" key="8">
    <source>
        <dbReference type="Proteomes" id="UP000006757"/>
    </source>
</evidence>
<keyword evidence="4 6" id="KW-1133">Transmembrane helix</keyword>
<dbReference type="GO" id="GO:0006696">
    <property type="term" value="P:ergosterol biosynthetic process"/>
    <property type="evidence" value="ECO:0007669"/>
    <property type="project" value="TreeGrafter"/>
</dbReference>
<feature type="transmembrane region" description="Helical" evidence="6">
    <location>
        <begin position="138"/>
        <end position="158"/>
    </location>
</feature>
<keyword evidence="3 6" id="KW-0812">Transmembrane</keyword>
<dbReference type="AlphaFoldDB" id="K1VD87"/>
<dbReference type="EMBL" id="AMBO01000382">
    <property type="protein sequence ID" value="EKC98745.1"/>
    <property type="molecule type" value="Genomic_DNA"/>
</dbReference>
<dbReference type="OMA" id="QRIWIPL"/>
<evidence type="ECO:0000256" key="5">
    <source>
        <dbReference type="ARBA" id="ARBA00023136"/>
    </source>
</evidence>
<evidence type="ECO:0000256" key="6">
    <source>
        <dbReference type="SAM" id="Phobius"/>
    </source>
</evidence>